<reference evidence="1" key="1">
    <citation type="submission" date="2022-12" db="EMBL/GenBank/DDBJ databases">
        <authorList>
            <person name="Petersen C."/>
        </authorList>
    </citation>
    <scope>NUCLEOTIDE SEQUENCE</scope>
    <source>
        <strain evidence="1">IBT 17660</strain>
    </source>
</reference>
<dbReference type="AlphaFoldDB" id="A0A9W9WVU3"/>
<dbReference type="Proteomes" id="UP001147760">
    <property type="component" value="Unassembled WGS sequence"/>
</dbReference>
<comment type="caution">
    <text evidence="1">The sequence shown here is derived from an EMBL/GenBank/DDBJ whole genome shotgun (WGS) entry which is preliminary data.</text>
</comment>
<accession>A0A9W9WVU3</accession>
<proteinExistence type="predicted"/>
<reference evidence="1" key="2">
    <citation type="journal article" date="2023" name="IMA Fungus">
        <title>Comparative genomic study of the Penicillium genus elucidates a diverse pangenome and 15 lateral gene transfer events.</title>
        <authorList>
            <person name="Petersen C."/>
            <person name="Sorensen T."/>
            <person name="Nielsen M.R."/>
            <person name="Sondergaard T.E."/>
            <person name="Sorensen J.L."/>
            <person name="Fitzpatrick D.A."/>
            <person name="Frisvad J.C."/>
            <person name="Nielsen K.L."/>
        </authorList>
    </citation>
    <scope>NUCLEOTIDE SEQUENCE</scope>
    <source>
        <strain evidence="1">IBT 17660</strain>
    </source>
</reference>
<organism evidence="1 2">
    <name type="scientific">Penicillium desertorum</name>
    <dbReference type="NCBI Taxonomy" id="1303715"/>
    <lineage>
        <taxon>Eukaryota</taxon>
        <taxon>Fungi</taxon>
        <taxon>Dikarya</taxon>
        <taxon>Ascomycota</taxon>
        <taxon>Pezizomycotina</taxon>
        <taxon>Eurotiomycetes</taxon>
        <taxon>Eurotiomycetidae</taxon>
        <taxon>Eurotiales</taxon>
        <taxon>Aspergillaceae</taxon>
        <taxon>Penicillium</taxon>
    </lineage>
</organism>
<dbReference type="EMBL" id="JAPWDO010000003">
    <property type="protein sequence ID" value="KAJ5477658.1"/>
    <property type="molecule type" value="Genomic_DNA"/>
</dbReference>
<protein>
    <submittedName>
        <fullName evidence="1">Uncharacterized protein</fullName>
    </submittedName>
</protein>
<name>A0A9W9WVU3_9EURO</name>
<evidence type="ECO:0000313" key="1">
    <source>
        <dbReference type="EMBL" id="KAJ5477658.1"/>
    </source>
</evidence>
<gene>
    <name evidence="1" type="ORF">N7530_003167</name>
</gene>
<evidence type="ECO:0000313" key="2">
    <source>
        <dbReference type="Proteomes" id="UP001147760"/>
    </source>
</evidence>
<sequence>MHALGLTFRLAKVHKTDQPVQFQVAHDIGRCADGFGGPVSRDVFFLSLPVLSEHIFNSVNFTNSIKEKWSAPYYDMHALWTPPVHIPPRAPELLPCS</sequence>
<keyword evidence="2" id="KW-1185">Reference proteome</keyword>